<organism evidence="2 3">
    <name type="scientific">Protopolystoma xenopodis</name>
    <dbReference type="NCBI Taxonomy" id="117903"/>
    <lineage>
        <taxon>Eukaryota</taxon>
        <taxon>Metazoa</taxon>
        <taxon>Spiralia</taxon>
        <taxon>Lophotrochozoa</taxon>
        <taxon>Platyhelminthes</taxon>
        <taxon>Monogenea</taxon>
        <taxon>Polyopisthocotylea</taxon>
        <taxon>Polystomatidea</taxon>
        <taxon>Polystomatidae</taxon>
        <taxon>Protopolystoma</taxon>
    </lineage>
</organism>
<keyword evidence="3" id="KW-1185">Reference proteome</keyword>
<feature type="compositionally biased region" description="Acidic residues" evidence="1">
    <location>
        <begin position="1"/>
        <end position="14"/>
    </location>
</feature>
<sequence>MAALIDDADDDAGEMSENLPSPLSDGGNHYNYYGRRLQIRCVLRSRPDKKTKLQQRGQPTSINRKETEATTS</sequence>
<feature type="compositionally biased region" description="Basic and acidic residues" evidence="1">
    <location>
        <begin position="63"/>
        <end position="72"/>
    </location>
</feature>
<gene>
    <name evidence="2" type="ORF">PXEA_LOCUS3582</name>
</gene>
<evidence type="ECO:0000313" key="3">
    <source>
        <dbReference type="Proteomes" id="UP000784294"/>
    </source>
</evidence>
<evidence type="ECO:0000313" key="2">
    <source>
        <dbReference type="EMBL" id="VEL10142.1"/>
    </source>
</evidence>
<accession>A0A3S4ZFF8</accession>
<evidence type="ECO:0000256" key="1">
    <source>
        <dbReference type="SAM" id="MobiDB-lite"/>
    </source>
</evidence>
<comment type="caution">
    <text evidence="2">The sequence shown here is derived from an EMBL/GenBank/DDBJ whole genome shotgun (WGS) entry which is preliminary data.</text>
</comment>
<dbReference type="Proteomes" id="UP000784294">
    <property type="component" value="Unassembled WGS sequence"/>
</dbReference>
<dbReference type="EMBL" id="CAAALY010008162">
    <property type="protein sequence ID" value="VEL10142.1"/>
    <property type="molecule type" value="Genomic_DNA"/>
</dbReference>
<reference evidence="2" key="1">
    <citation type="submission" date="2018-11" db="EMBL/GenBank/DDBJ databases">
        <authorList>
            <consortium name="Pathogen Informatics"/>
        </authorList>
    </citation>
    <scope>NUCLEOTIDE SEQUENCE</scope>
</reference>
<dbReference type="AlphaFoldDB" id="A0A3S4ZFF8"/>
<name>A0A3S4ZFF8_9PLAT</name>
<feature type="region of interest" description="Disordered" evidence="1">
    <location>
        <begin position="1"/>
        <end position="30"/>
    </location>
</feature>
<protein>
    <submittedName>
        <fullName evidence="2">Uncharacterized protein</fullName>
    </submittedName>
</protein>
<proteinExistence type="predicted"/>
<feature type="region of interest" description="Disordered" evidence="1">
    <location>
        <begin position="43"/>
        <end position="72"/>
    </location>
</feature>